<keyword evidence="1" id="KW-0812">Transmembrane</keyword>
<sequence length="81" mass="9197">MRNKGLALIDRHVARNEAGNTIMPATVKAKFIDFVSTVQTILKSPVYVFSIIGRIMDVFAFKGFFIFLPKYLEVQFGSFSF</sequence>
<keyword evidence="3" id="KW-1185">Reference proteome</keyword>
<reference evidence="3" key="1">
    <citation type="submission" date="2013-10" db="EMBL/GenBank/DDBJ databases">
        <title>Genome sequencing of Onchocerca volvulus.</title>
        <authorList>
            <person name="Cotton J."/>
            <person name="Tsai J."/>
            <person name="Stanley E."/>
            <person name="Tracey A."/>
            <person name="Holroyd N."/>
            <person name="Lustigman S."/>
            <person name="Berriman M."/>
        </authorList>
    </citation>
    <scope>NUCLEOTIDE SEQUENCE</scope>
</reference>
<dbReference type="GO" id="GO:0055085">
    <property type="term" value="P:transmembrane transport"/>
    <property type="evidence" value="ECO:0007669"/>
    <property type="project" value="InterPro"/>
</dbReference>
<feature type="transmembrane region" description="Helical" evidence="1">
    <location>
        <begin position="46"/>
        <end position="68"/>
    </location>
</feature>
<evidence type="ECO:0000313" key="3">
    <source>
        <dbReference type="Proteomes" id="UP000024404"/>
    </source>
</evidence>
<dbReference type="InterPro" id="IPR004156">
    <property type="entry name" value="OATP"/>
</dbReference>
<protein>
    <submittedName>
        <fullName evidence="2">Uncharacterized protein</fullName>
    </submittedName>
</protein>
<dbReference type="EnsemblMetazoa" id="OVOC7467.1">
    <property type="protein sequence ID" value="OVOC7467.1"/>
    <property type="gene ID" value="WBGene00244276"/>
</dbReference>
<dbReference type="GO" id="GO:0016020">
    <property type="term" value="C:membrane"/>
    <property type="evidence" value="ECO:0007669"/>
    <property type="project" value="InterPro"/>
</dbReference>
<keyword evidence="1" id="KW-1133">Transmembrane helix</keyword>
<evidence type="ECO:0000313" key="2">
    <source>
        <dbReference type="EnsemblMetazoa" id="OVOC7467.1"/>
    </source>
</evidence>
<name>A0A8R1Y083_ONCVO</name>
<evidence type="ECO:0000256" key="1">
    <source>
        <dbReference type="SAM" id="Phobius"/>
    </source>
</evidence>
<organism evidence="2 3">
    <name type="scientific">Onchocerca volvulus</name>
    <dbReference type="NCBI Taxonomy" id="6282"/>
    <lineage>
        <taxon>Eukaryota</taxon>
        <taxon>Metazoa</taxon>
        <taxon>Ecdysozoa</taxon>
        <taxon>Nematoda</taxon>
        <taxon>Chromadorea</taxon>
        <taxon>Rhabditida</taxon>
        <taxon>Spirurina</taxon>
        <taxon>Spiruromorpha</taxon>
        <taxon>Filarioidea</taxon>
        <taxon>Onchocercidae</taxon>
        <taxon>Onchocerca</taxon>
    </lineage>
</organism>
<dbReference type="Proteomes" id="UP000024404">
    <property type="component" value="Unassembled WGS sequence"/>
</dbReference>
<dbReference type="Pfam" id="PF03137">
    <property type="entry name" value="OATP"/>
    <property type="match status" value="1"/>
</dbReference>
<accession>A0A8R1Y083</accession>
<reference evidence="2" key="2">
    <citation type="submission" date="2022-06" db="UniProtKB">
        <authorList>
            <consortium name="EnsemblMetazoa"/>
        </authorList>
    </citation>
    <scope>IDENTIFICATION</scope>
</reference>
<keyword evidence="1" id="KW-0472">Membrane</keyword>
<dbReference type="AlphaFoldDB" id="A0A8R1Y083"/>
<dbReference type="EMBL" id="CMVM020000204">
    <property type="status" value="NOT_ANNOTATED_CDS"/>
    <property type="molecule type" value="Genomic_DNA"/>
</dbReference>
<proteinExistence type="predicted"/>